<dbReference type="SUPFAM" id="SSF88713">
    <property type="entry name" value="Glycoside hydrolase/deacetylase"/>
    <property type="match status" value="1"/>
</dbReference>
<proteinExistence type="inferred from homology"/>
<dbReference type="Ensembl" id="ENSOANT00000047644.1">
    <property type="protein sequence ID" value="ENSOANP00000047137.1"/>
    <property type="gene ID" value="ENSOANG00000043530.1"/>
</dbReference>
<evidence type="ECO:0000256" key="8">
    <source>
        <dbReference type="ARBA" id="ARBA00023277"/>
    </source>
</evidence>
<dbReference type="GO" id="GO:0005975">
    <property type="term" value="P:carbohydrate metabolic process"/>
    <property type="evidence" value="ECO:0007669"/>
    <property type="project" value="InterPro"/>
</dbReference>
<name>A0A6I8P2C0_ORNAN</name>
<comment type="function">
    <text evidence="2">Probably catalyzes the deacetylation of acetylated carbohydrates an important step in the degradation of oligosaccharides.</text>
</comment>
<accession>A0A6I8P2C0</accession>
<dbReference type="Pfam" id="PF04794">
    <property type="entry name" value="YdjC"/>
    <property type="match status" value="1"/>
</dbReference>
<keyword evidence="6" id="KW-0378">Hydrolase</keyword>
<reference evidence="9" key="2">
    <citation type="submission" date="2025-09" db="UniProtKB">
        <authorList>
            <consortium name="Ensembl"/>
        </authorList>
    </citation>
    <scope>IDENTIFICATION</scope>
    <source>
        <strain evidence="9">Glennie</strain>
    </source>
</reference>
<evidence type="ECO:0000256" key="5">
    <source>
        <dbReference type="ARBA" id="ARBA00022723"/>
    </source>
</evidence>
<organism evidence="9 10">
    <name type="scientific">Ornithorhynchus anatinus</name>
    <name type="common">Duckbill platypus</name>
    <dbReference type="NCBI Taxonomy" id="9258"/>
    <lineage>
        <taxon>Eukaryota</taxon>
        <taxon>Metazoa</taxon>
        <taxon>Chordata</taxon>
        <taxon>Craniata</taxon>
        <taxon>Vertebrata</taxon>
        <taxon>Euteleostomi</taxon>
        <taxon>Mammalia</taxon>
        <taxon>Monotremata</taxon>
        <taxon>Ornithorhynchidae</taxon>
        <taxon>Ornithorhynchus</taxon>
    </lineage>
</organism>
<evidence type="ECO:0000313" key="10">
    <source>
        <dbReference type="Proteomes" id="UP000002279"/>
    </source>
</evidence>
<evidence type="ECO:0000313" key="9">
    <source>
        <dbReference type="Ensembl" id="ENSOANP00000047137.1"/>
    </source>
</evidence>
<evidence type="ECO:0000256" key="3">
    <source>
        <dbReference type="ARBA" id="ARBA00008843"/>
    </source>
</evidence>
<dbReference type="Gene3D" id="3.20.20.370">
    <property type="entry name" value="Glycoside hydrolase/deacetylase"/>
    <property type="match status" value="1"/>
</dbReference>
<evidence type="ECO:0000256" key="4">
    <source>
        <dbReference type="ARBA" id="ARBA00018477"/>
    </source>
</evidence>
<evidence type="ECO:0000256" key="6">
    <source>
        <dbReference type="ARBA" id="ARBA00022801"/>
    </source>
</evidence>
<reference evidence="9" key="1">
    <citation type="submission" date="2025-08" db="UniProtKB">
        <authorList>
            <consortium name="Ensembl"/>
        </authorList>
    </citation>
    <scope>IDENTIFICATION</scope>
    <source>
        <strain evidence="9">Glennie</strain>
    </source>
</reference>
<dbReference type="AlphaFoldDB" id="A0A6I8P2C0"/>
<dbReference type="PANTHER" id="PTHR31609:SF1">
    <property type="entry name" value="CARBOHYDRATE DEACETYLASE"/>
    <property type="match status" value="1"/>
</dbReference>
<dbReference type="GO" id="GO:0016787">
    <property type="term" value="F:hydrolase activity"/>
    <property type="evidence" value="ECO:0007669"/>
    <property type="project" value="UniProtKB-KW"/>
</dbReference>
<protein>
    <recommendedName>
        <fullName evidence="4">Carbohydrate deacetylase</fullName>
    </recommendedName>
</protein>
<keyword evidence="7" id="KW-0460">Magnesium</keyword>
<gene>
    <name evidence="9" type="primary">YDJC</name>
</gene>
<evidence type="ECO:0000256" key="7">
    <source>
        <dbReference type="ARBA" id="ARBA00022842"/>
    </source>
</evidence>
<dbReference type="InterPro" id="IPR011330">
    <property type="entry name" value="Glyco_hydro/deAcase_b/a-brl"/>
</dbReference>
<dbReference type="GeneTree" id="ENSGT00390000002575"/>
<comment type="similarity">
    <text evidence="3">Belongs to the YdjC deacetylase family.</text>
</comment>
<dbReference type="GO" id="GO:0046872">
    <property type="term" value="F:metal ion binding"/>
    <property type="evidence" value="ECO:0007669"/>
    <property type="project" value="UniProtKB-KW"/>
</dbReference>
<evidence type="ECO:0000256" key="2">
    <source>
        <dbReference type="ARBA" id="ARBA00003451"/>
    </source>
</evidence>
<keyword evidence="8" id="KW-0119">Carbohydrate metabolism</keyword>
<dbReference type="Proteomes" id="UP000002279">
    <property type="component" value="Unplaced"/>
</dbReference>
<dbReference type="Bgee" id="ENSOANG00000043530">
    <property type="expression patterns" value="Expressed in endometrium and 8 other cell types or tissues"/>
</dbReference>
<comment type="cofactor">
    <cofactor evidence="1">
        <name>Mg(2+)</name>
        <dbReference type="ChEBI" id="CHEBI:18420"/>
    </cofactor>
</comment>
<keyword evidence="10" id="KW-1185">Reference proteome</keyword>
<evidence type="ECO:0000256" key="1">
    <source>
        <dbReference type="ARBA" id="ARBA00001946"/>
    </source>
</evidence>
<dbReference type="PANTHER" id="PTHR31609">
    <property type="entry name" value="YDJC DEACETYLASE FAMILY MEMBER"/>
    <property type="match status" value="1"/>
</dbReference>
<dbReference type="InterPro" id="IPR006879">
    <property type="entry name" value="YdjC-like"/>
</dbReference>
<keyword evidence="5" id="KW-0479">Metal-binding</keyword>
<sequence length="168" mass="17367">MEEPRVKLVVTADDFGYCPRRNGGIVEAFLDGAVTSASLLVNGSAAVDAARLAQRHGIPTGLHLNLTEGSSVSGAVGPGSSLRAAGGFLPGKLGLRQALQRGHLDLAEVKLELEAQLALFRDLLGRDPLHVDGHQHVHVLPGGPRAGIRTLIPPAAGQVSAPASSFPQ</sequence>